<dbReference type="Proteomes" id="UP000245412">
    <property type="component" value="Unassembled WGS sequence"/>
</dbReference>
<comment type="caution">
    <text evidence="4">The sequence shown here is derived from an EMBL/GenBank/DDBJ whole genome shotgun (WGS) entry which is preliminary data.</text>
</comment>
<dbReference type="Pfam" id="PF13343">
    <property type="entry name" value="SBP_bac_6"/>
    <property type="match status" value="1"/>
</dbReference>
<dbReference type="InterPro" id="IPR026045">
    <property type="entry name" value="Ferric-bd"/>
</dbReference>
<keyword evidence="1 3" id="KW-0732">Signal</keyword>
<name>A0AB73T6Y9_9FIRM</name>
<dbReference type="EMBL" id="QGGY01000003">
    <property type="protein sequence ID" value="PWJ77331.1"/>
    <property type="molecule type" value="Genomic_DNA"/>
</dbReference>
<feature type="binding site" evidence="2">
    <location>
        <position position="232"/>
    </location>
    <ligand>
        <name>Fe cation</name>
        <dbReference type="ChEBI" id="CHEBI:24875"/>
    </ligand>
</feature>
<dbReference type="Gene3D" id="3.40.190.10">
    <property type="entry name" value="Periplasmic binding protein-like II"/>
    <property type="match status" value="2"/>
</dbReference>
<keyword evidence="2" id="KW-0479">Metal-binding</keyword>
<dbReference type="GO" id="GO:0046872">
    <property type="term" value="F:metal ion binding"/>
    <property type="evidence" value="ECO:0007669"/>
    <property type="project" value="UniProtKB-KW"/>
</dbReference>
<accession>A0AB73T6Y9</accession>
<evidence type="ECO:0000256" key="1">
    <source>
        <dbReference type="ARBA" id="ARBA00022729"/>
    </source>
</evidence>
<dbReference type="AlphaFoldDB" id="A0AB73T6Y9"/>
<dbReference type="PIRSF" id="PIRSF002825">
    <property type="entry name" value="CfbpA"/>
    <property type="match status" value="1"/>
</dbReference>
<dbReference type="PROSITE" id="PS51257">
    <property type="entry name" value="PROKAR_LIPOPROTEIN"/>
    <property type="match status" value="1"/>
</dbReference>
<proteinExistence type="predicted"/>
<evidence type="ECO:0000256" key="2">
    <source>
        <dbReference type="PIRSR" id="PIRSR002825-1"/>
    </source>
</evidence>
<organism evidence="4 5">
    <name type="scientific">Murimonas intestini</name>
    <dbReference type="NCBI Taxonomy" id="1337051"/>
    <lineage>
        <taxon>Bacteria</taxon>
        <taxon>Bacillati</taxon>
        <taxon>Bacillota</taxon>
        <taxon>Clostridia</taxon>
        <taxon>Lachnospirales</taxon>
        <taxon>Lachnospiraceae</taxon>
        <taxon>Murimonas</taxon>
    </lineage>
</organism>
<sequence length="334" mass="37773">MKKWMMAAVAAVMLLGAMAASGCGKGAEGVKTDDNKVVIYSCLEDFRNDYILDKLKEKFPDYDITLQFVATGNLAAKIKSEGEATEGDIILALQAVYMEQLKDNFADLSSYDTSKYLDELVMDHHKYLIWERFSGCIMTNPKILEEKGLTEPESFEELADPKYKGLVSMPDPKTSSTGFIFYQMLVNDWGEDKALEYFDRLSENVLQFTTSGSGPVSALTQGEAAIGLGITYQPVQQINDGVKMNIRFFEEGAPYDLDGYGMIRGKEEKKAVKDVFDYLYDTLIYEDKDLYSPEQIFKEQSNTIENYPKDIPYGDMTGALDIKEKERLLGEWKY</sequence>
<gene>
    <name evidence="4" type="ORF">C7383_103175</name>
</gene>
<reference evidence="4 5" key="1">
    <citation type="submission" date="2018-05" db="EMBL/GenBank/DDBJ databases">
        <authorList>
            <person name="Goeker M."/>
            <person name="Huntemann M."/>
            <person name="Clum A."/>
            <person name="Pillay M."/>
            <person name="Palaniappan K."/>
            <person name="Varghese N."/>
            <person name="Mikhailova N."/>
            <person name="Stamatis D."/>
            <person name="Reddy T."/>
            <person name="Daum C."/>
            <person name="Shapiro N."/>
            <person name="Ivanova N."/>
            <person name="Kyrpides N."/>
            <person name="Woyke T."/>
        </authorList>
    </citation>
    <scope>NUCLEOTIDE SEQUENCE [LARGE SCALE GENOMIC DNA]</scope>
    <source>
        <strain evidence="4 5">DSM 26524</strain>
    </source>
</reference>
<dbReference type="SUPFAM" id="SSF53850">
    <property type="entry name" value="Periplasmic binding protein-like II"/>
    <property type="match status" value="1"/>
</dbReference>
<feature type="signal peptide" evidence="3">
    <location>
        <begin position="1"/>
        <end position="19"/>
    </location>
</feature>
<dbReference type="RefSeq" id="WP_109625693.1">
    <property type="nucleotide sequence ID" value="NZ_JANKBI010000002.1"/>
</dbReference>
<feature type="chain" id="PRO_5044495157" evidence="3">
    <location>
        <begin position="20"/>
        <end position="334"/>
    </location>
</feature>
<evidence type="ECO:0000256" key="3">
    <source>
        <dbReference type="SAM" id="SignalP"/>
    </source>
</evidence>
<dbReference type="PANTHER" id="PTHR30006">
    <property type="entry name" value="THIAMINE-BINDING PERIPLASMIC PROTEIN-RELATED"/>
    <property type="match status" value="1"/>
</dbReference>
<protein>
    <submittedName>
        <fullName evidence="4">Iron(III) transport system substrate-binding protein</fullName>
    </submittedName>
</protein>
<keyword evidence="5" id="KW-1185">Reference proteome</keyword>
<evidence type="ECO:0000313" key="4">
    <source>
        <dbReference type="EMBL" id="PWJ77331.1"/>
    </source>
</evidence>
<evidence type="ECO:0000313" key="5">
    <source>
        <dbReference type="Proteomes" id="UP000245412"/>
    </source>
</evidence>
<keyword evidence="2" id="KW-0408">Iron</keyword>
<dbReference type="PANTHER" id="PTHR30006:SF2">
    <property type="entry name" value="ABC TRANSPORTER SUBSTRATE-BINDING PROTEIN"/>
    <property type="match status" value="1"/>
</dbReference>